<name>A0ABX2CZJ7_9CYAN</name>
<evidence type="ECO:0000313" key="1">
    <source>
        <dbReference type="EMBL" id="NQE35025.1"/>
    </source>
</evidence>
<evidence type="ECO:0000313" key="2">
    <source>
        <dbReference type="Proteomes" id="UP000702425"/>
    </source>
</evidence>
<protein>
    <submittedName>
        <fullName evidence="1">Uncharacterized protein</fullName>
    </submittedName>
</protein>
<comment type="caution">
    <text evidence="1">The sequence shown here is derived from an EMBL/GenBank/DDBJ whole genome shotgun (WGS) entry which is preliminary data.</text>
</comment>
<dbReference type="Proteomes" id="UP000702425">
    <property type="component" value="Unassembled WGS sequence"/>
</dbReference>
<organism evidence="1 2">
    <name type="scientific">Microcoleus asticus IPMA8</name>
    <dbReference type="NCBI Taxonomy" id="2563858"/>
    <lineage>
        <taxon>Bacteria</taxon>
        <taxon>Bacillati</taxon>
        <taxon>Cyanobacteriota</taxon>
        <taxon>Cyanophyceae</taxon>
        <taxon>Oscillatoriophycideae</taxon>
        <taxon>Oscillatoriales</taxon>
        <taxon>Microcoleaceae</taxon>
        <taxon>Microcoleus</taxon>
        <taxon>Microcoleus asticus</taxon>
    </lineage>
</organism>
<accession>A0ABX2CZJ7</accession>
<reference evidence="1 2" key="1">
    <citation type="journal article" date="2020" name="Sci. Rep.">
        <title>A novel cyanobacterial geosmin producer, revising GeoA distribution and dispersion patterns in Bacteria.</title>
        <authorList>
            <person name="Churro C."/>
            <person name="Semedo-Aguiar A.P."/>
            <person name="Silva A.D."/>
            <person name="Pereira-Leal J.B."/>
            <person name="Leite R.B."/>
        </authorList>
    </citation>
    <scope>NUCLEOTIDE SEQUENCE [LARGE SCALE GENOMIC DNA]</scope>
    <source>
        <strain evidence="1 2">IPMA8</strain>
    </source>
</reference>
<proteinExistence type="predicted"/>
<sequence>MQEIGLRGDYRWQYRISHSPVNRFSDGFGVADMIKQVKDCSFHLDTHQIKPGEFFKWQGS</sequence>
<dbReference type="EMBL" id="SRRZ01000045">
    <property type="protein sequence ID" value="NQE35025.1"/>
    <property type="molecule type" value="Genomic_DNA"/>
</dbReference>
<keyword evidence="2" id="KW-1185">Reference proteome</keyword>
<gene>
    <name evidence="1" type="ORF">E5S67_02754</name>
</gene>